<evidence type="ECO:0000256" key="5">
    <source>
        <dbReference type="ARBA" id="ARBA00023136"/>
    </source>
</evidence>
<feature type="transmembrane region" description="Helical" evidence="9">
    <location>
        <begin position="130"/>
        <end position="146"/>
    </location>
</feature>
<feature type="transmembrane region" description="Helical" evidence="9">
    <location>
        <begin position="99"/>
        <end position="118"/>
    </location>
</feature>
<feature type="transmembrane region" description="Helical" evidence="9">
    <location>
        <begin position="158"/>
        <end position="178"/>
    </location>
</feature>
<comment type="catalytic activity">
    <reaction evidence="7">
        <text>a 1-O-(1Z-alkenyl)-sn-glycero-3-phosphoethanolamine + H2O = a 2,3-saturated aldehyde + sn-glycero-3-phosphoethanolamine</text>
        <dbReference type="Rhea" id="RHEA:16905"/>
        <dbReference type="ChEBI" id="CHEBI:15377"/>
        <dbReference type="ChEBI" id="CHEBI:73359"/>
        <dbReference type="ChEBI" id="CHEBI:77288"/>
        <dbReference type="ChEBI" id="CHEBI:143890"/>
        <dbReference type="EC" id="3.3.2.2"/>
    </reaction>
</comment>
<evidence type="ECO:0000256" key="7">
    <source>
        <dbReference type="ARBA" id="ARBA00049458"/>
    </source>
</evidence>
<evidence type="ECO:0000256" key="4">
    <source>
        <dbReference type="ARBA" id="ARBA00022989"/>
    </source>
</evidence>
<dbReference type="OMA" id="QRRNMSC"/>
<dbReference type="STRING" id="94237.ENSMMOP00000016137"/>
<evidence type="ECO:0000256" key="3">
    <source>
        <dbReference type="ARBA" id="ARBA00022692"/>
    </source>
</evidence>
<dbReference type="AlphaFoldDB" id="A0A3Q3WUI6"/>
<evidence type="ECO:0000313" key="10">
    <source>
        <dbReference type="Ensembl" id="ENSMMOP00000016137.1"/>
    </source>
</evidence>
<evidence type="ECO:0000256" key="9">
    <source>
        <dbReference type="SAM" id="Phobius"/>
    </source>
</evidence>
<dbReference type="PANTHER" id="PTHR31885:SF11">
    <property type="entry name" value="TRANSMEMBRANE PROTEIN 86B"/>
    <property type="match status" value="1"/>
</dbReference>
<dbReference type="Proteomes" id="UP000261620">
    <property type="component" value="Unplaced"/>
</dbReference>
<evidence type="ECO:0000313" key="11">
    <source>
        <dbReference type="Proteomes" id="UP000261620"/>
    </source>
</evidence>
<dbReference type="InterPro" id="IPR012506">
    <property type="entry name" value="TMEM86B-like"/>
</dbReference>
<comment type="subcellular location">
    <subcellularLocation>
        <location evidence="1">Membrane</location>
        <topology evidence="1">Multi-pass membrane protein</topology>
    </subcellularLocation>
</comment>
<evidence type="ECO:0000256" key="6">
    <source>
        <dbReference type="ARBA" id="ARBA00035673"/>
    </source>
</evidence>
<evidence type="ECO:0000256" key="8">
    <source>
        <dbReference type="ARBA" id="ARBA00049560"/>
    </source>
</evidence>
<evidence type="ECO:0000256" key="1">
    <source>
        <dbReference type="ARBA" id="ARBA00004141"/>
    </source>
</evidence>
<name>A0A3Q3WUI6_MOLML</name>
<feature type="transmembrane region" description="Helical" evidence="9">
    <location>
        <begin position="20"/>
        <end position="39"/>
    </location>
</feature>
<feature type="transmembrane region" description="Helical" evidence="9">
    <location>
        <begin position="185"/>
        <end position="209"/>
    </location>
</feature>
<dbReference type="Pfam" id="PF07947">
    <property type="entry name" value="YhhN"/>
    <property type="match status" value="1"/>
</dbReference>
<keyword evidence="4 9" id="KW-1133">Transmembrane helix</keyword>
<comment type="similarity">
    <text evidence="2">Belongs to the TMEM86 family.</text>
</comment>
<feature type="transmembrane region" description="Helical" evidence="9">
    <location>
        <begin position="215"/>
        <end position="235"/>
    </location>
</feature>
<keyword evidence="5 9" id="KW-0472">Membrane</keyword>
<reference evidence="10" key="2">
    <citation type="submission" date="2025-09" db="UniProtKB">
        <authorList>
            <consortium name="Ensembl"/>
        </authorList>
    </citation>
    <scope>IDENTIFICATION</scope>
</reference>
<keyword evidence="3 9" id="KW-0812">Transmembrane</keyword>
<accession>A0A3Q3WUI6</accession>
<comment type="catalytic activity">
    <reaction evidence="8">
        <text>a 1-O-(1Z-alkenyl)-sn-glycero-3-phosphocholine + H2O = a 2,3-saturated aldehyde + sn-glycerol 3-phosphocholine</text>
        <dbReference type="Rhea" id="RHEA:22544"/>
        <dbReference type="ChEBI" id="CHEBI:15377"/>
        <dbReference type="ChEBI" id="CHEBI:16870"/>
        <dbReference type="ChEBI" id="CHEBI:73359"/>
        <dbReference type="ChEBI" id="CHEBI:77287"/>
        <dbReference type="EC" id="3.3.2.2"/>
    </reaction>
</comment>
<dbReference type="GO" id="GO:0047408">
    <property type="term" value="F:alkenylglycerophosphocholine hydrolase activity"/>
    <property type="evidence" value="ECO:0007669"/>
    <property type="project" value="UniProtKB-EC"/>
</dbReference>
<protein>
    <recommendedName>
        <fullName evidence="6">lysoplasmalogenase</fullName>
        <ecNumber evidence="6">3.3.2.2</ecNumber>
    </recommendedName>
</protein>
<dbReference type="GO" id="GO:0016020">
    <property type="term" value="C:membrane"/>
    <property type="evidence" value="ECO:0007669"/>
    <property type="project" value="UniProtKB-SubCell"/>
</dbReference>
<dbReference type="PANTHER" id="PTHR31885">
    <property type="entry name" value="GH04784P"/>
    <property type="match status" value="1"/>
</dbReference>
<reference evidence="10" key="1">
    <citation type="submission" date="2025-08" db="UniProtKB">
        <authorList>
            <consortium name="Ensembl"/>
        </authorList>
    </citation>
    <scope>IDENTIFICATION</scope>
</reference>
<dbReference type="Ensembl" id="ENSMMOT00000016407.1">
    <property type="protein sequence ID" value="ENSMMOP00000016137.1"/>
    <property type="gene ID" value="ENSMMOG00000012322.1"/>
</dbReference>
<organism evidence="10 11">
    <name type="scientific">Mola mola</name>
    <name type="common">Ocean sunfish</name>
    <name type="synonym">Tetraodon mola</name>
    <dbReference type="NCBI Taxonomy" id="94237"/>
    <lineage>
        <taxon>Eukaryota</taxon>
        <taxon>Metazoa</taxon>
        <taxon>Chordata</taxon>
        <taxon>Craniata</taxon>
        <taxon>Vertebrata</taxon>
        <taxon>Euteleostomi</taxon>
        <taxon>Actinopterygii</taxon>
        <taxon>Neopterygii</taxon>
        <taxon>Teleostei</taxon>
        <taxon>Neoteleostei</taxon>
        <taxon>Acanthomorphata</taxon>
        <taxon>Eupercaria</taxon>
        <taxon>Tetraodontiformes</taxon>
        <taxon>Molidae</taxon>
        <taxon>Mola</taxon>
    </lineage>
</organism>
<proteinExistence type="inferred from homology"/>
<evidence type="ECO:0000256" key="2">
    <source>
        <dbReference type="ARBA" id="ARBA00007375"/>
    </source>
</evidence>
<keyword evidence="11" id="KW-1185">Reference proteome</keyword>
<sequence length="247" mass="27356">MDILETDAYDKRQKRNMSCALLLSLLPFFLSTALYFYMWTPDSPASITSAVVKSAPVLLLAATVLSWNGGQSILGVVGGLTFSAMGDCCLIWPELFLHGMGVFAVAHLLYSLAFLSRHYAAYPSSSWKRVLYLILFMVGGCFYIVLYPYLKKDPMSDLLIPAVGIYIALITLMGTLAIRSHRKLTVLGGLIFIVSDISLALQVFKVVLIEQGNTLVMVAYYLAQLLIAVGDIKAMENKNDFSKWKRS</sequence>
<dbReference type="EC" id="3.3.2.2" evidence="6"/>